<organism evidence="2 3">
    <name type="scientific">Paramecium pentaurelia</name>
    <dbReference type="NCBI Taxonomy" id="43138"/>
    <lineage>
        <taxon>Eukaryota</taxon>
        <taxon>Sar</taxon>
        <taxon>Alveolata</taxon>
        <taxon>Ciliophora</taxon>
        <taxon>Intramacronucleata</taxon>
        <taxon>Oligohymenophorea</taxon>
        <taxon>Peniculida</taxon>
        <taxon>Parameciidae</taxon>
        <taxon>Paramecium</taxon>
    </lineage>
</organism>
<keyword evidence="1" id="KW-0472">Membrane</keyword>
<proteinExistence type="predicted"/>
<dbReference type="PANTHER" id="PTHR33706:SF1">
    <property type="entry name" value="TPR REPEAT PROTEIN"/>
    <property type="match status" value="1"/>
</dbReference>
<dbReference type="PANTHER" id="PTHR33706">
    <property type="entry name" value="MORN VARIANT REPEAT PROTEIN"/>
    <property type="match status" value="1"/>
</dbReference>
<protein>
    <submittedName>
        <fullName evidence="2">Uncharacterized protein</fullName>
    </submittedName>
</protein>
<feature type="transmembrane region" description="Helical" evidence="1">
    <location>
        <begin position="60"/>
        <end position="79"/>
    </location>
</feature>
<dbReference type="Proteomes" id="UP000689195">
    <property type="component" value="Unassembled WGS sequence"/>
</dbReference>
<evidence type="ECO:0000313" key="3">
    <source>
        <dbReference type="Proteomes" id="UP000689195"/>
    </source>
</evidence>
<dbReference type="AlphaFoldDB" id="A0A8S1YIG5"/>
<keyword evidence="1" id="KW-0812">Transmembrane</keyword>
<keyword evidence="3" id="KW-1185">Reference proteome</keyword>
<sequence length="475" mass="56168">MDQSKASGKNRYRIIGPYHKLIKLESIKMVKELKHGNMNMKIRKQVVENMMINIQRMVDGLNQVTIFQIILISLIVVNIKITKELINGILITDFLVFIHLNRLVVDHTTCKGLRMANGQIQLIISIVIKQQRLFIIIQLKISYIQWRILNYRKVGRWDTYFRIEGLFQREFSLIGGGFNEYGSIKNGRWIEQSDNFYKQLNCLLFQLYSYQNGKKIKSWVTKYKQKDQLEQIGGGYYDVKGSKQGYWIELSDDFRQDRIAKSLVILSINKEEKQINGISFLGSLINLNKCDFYNEQGFKIGSWVEINKFSSNLGQVLYQGEYFFGKKTGKWNSYWKNNINLEKLGGGLYDDNGLKKRIWIELANDFNQQLIYIYNINIRDKQVSYQGEYNCGQKVGVWDTYFRFSERFKEISCGFYDQEGIENGIQIELDEDFKMNQNCQNEQQQQLQINHSLGTIQRRQKDLKMDRIKERKMEY</sequence>
<reference evidence="2" key="1">
    <citation type="submission" date="2021-01" db="EMBL/GenBank/DDBJ databases">
        <authorList>
            <consortium name="Genoscope - CEA"/>
            <person name="William W."/>
        </authorList>
    </citation>
    <scope>NUCLEOTIDE SEQUENCE</scope>
</reference>
<evidence type="ECO:0000256" key="1">
    <source>
        <dbReference type="SAM" id="Phobius"/>
    </source>
</evidence>
<name>A0A8S1YIG5_9CILI</name>
<evidence type="ECO:0000313" key="2">
    <source>
        <dbReference type="EMBL" id="CAD8213750.1"/>
    </source>
</evidence>
<comment type="caution">
    <text evidence="2">The sequence shown here is derived from an EMBL/GenBank/DDBJ whole genome shotgun (WGS) entry which is preliminary data.</text>
</comment>
<gene>
    <name evidence="2" type="ORF">PPENT_87.1.T1850013</name>
</gene>
<keyword evidence="1" id="KW-1133">Transmembrane helix</keyword>
<accession>A0A8S1YIG5</accession>
<dbReference type="EMBL" id="CAJJDO010000185">
    <property type="protein sequence ID" value="CAD8213750.1"/>
    <property type="molecule type" value="Genomic_DNA"/>
</dbReference>